<proteinExistence type="predicted"/>
<protein>
    <submittedName>
        <fullName evidence="1">DNA alkylation repair protein</fullName>
    </submittedName>
</protein>
<evidence type="ECO:0000313" key="1">
    <source>
        <dbReference type="EMBL" id="MCQ9209537.1"/>
    </source>
</evidence>
<reference evidence="1" key="3">
    <citation type="journal article" date="2023" name="Microbiol. Resour. Announc.">
        <title>Draft Genome Sequence of Granulicatella sp. Strain S8, Isolated from a Marine Fish, Seriola quinqueradiata.</title>
        <authorList>
            <person name="Lee M."/>
            <person name="Farooq A."/>
            <person name="Jeong J.B."/>
            <person name="Jung M.Y."/>
        </authorList>
    </citation>
    <scope>NUCLEOTIDE SEQUENCE</scope>
    <source>
        <strain evidence="1">S8</strain>
    </source>
</reference>
<dbReference type="InterPro" id="IPR016024">
    <property type="entry name" value="ARM-type_fold"/>
</dbReference>
<dbReference type="InterPro" id="IPR014825">
    <property type="entry name" value="DNA_alkylation"/>
</dbReference>
<name>A0ABT1WMG0_9LACT</name>
<dbReference type="Pfam" id="PF08713">
    <property type="entry name" value="DNA_alkylation"/>
    <property type="match status" value="1"/>
</dbReference>
<accession>A0ABT1WMG0</accession>
<dbReference type="EMBL" id="JANHNZ010000002">
    <property type="protein sequence ID" value="MCQ9209537.1"/>
    <property type="molecule type" value="Genomic_DNA"/>
</dbReference>
<keyword evidence="2" id="KW-1185">Reference proteome</keyword>
<dbReference type="RefSeq" id="WP_256944650.1">
    <property type="nucleotide sequence ID" value="NZ_JANHNZ010000002.1"/>
</dbReference>
<dbReference type="CDD" id="cd06561">
    <property type="entry name" value="AlkD_like"/>
    <property type="match status" value="1"/>
</dbReference>
<reference evidence="1" key="2">
    <citation type="journal article" date="2023" name="Curr. Microbiol.">
        <title>Granulicatella seriolae sp. nov., a Novel Facultative Anaerobe Isolated from Yellowtail Marine Fish.</title>
        <authorList>
            <person name="Lee M."/>
            <person name="Choi Y.J."/>
            <person name="Farooq A."/>
            <person name="Jeong J.B."/>
            <person name="Jung M.Y."/>
        </authorList>
    </citation>
    <scope>NUCLEOTIDE SEQUENCE</scope>
    <source>
        <strain evidence="1">S8</strain>
    </source>
</reference>
<sequence>MNQEAQTILQELEDLSNPSRIKHYQKNNEPEPFFGVMMGPLRKLGKEHAKKTDLALELWASKNLDAQLLAIMMMEPNKLSEDDVRNLVATTQSLTVLDELISKVISKRDDAQSWKEEFLASDSELMQRLGWGLEVRYIVSKKASQADLEAIFARIKRELQTAPELVQWTMNRALVEIGVTYDEWTEACIALGHELNVLKGIPVPPGCTSPFAPEWITVARKNKEARARKQS</sequence>
<dbReference type="Proteomes" id="UP001059480">
    <property type="component" value="Unassembled WGS sequence"/>
</dbReference>
<dbReference type="PANTHER" id="PTHR41291:SF1">
    <property type="entry name" value="DNA ALKYLATION REPAIR PROTEIN"/>
    <property type="match status" value="1"/>
</dbReference>
<organism evidence="1 2">
    <name type="scientific">Granulicatella seriolae</name>
    <dbReference type="NCBI Taxonomy" id="2967226"/>
    <lineage>
        <taxon>Bacteria</taxon>
        <taxon>Bacillati</taxon>
        <taxon>Bacillota</taxon>
        <taxon>Bacilli</taxon>
        <taxon>Lactobacillales</taxon>
        <taxon>Carnobacteriaceae</taxon>
        <taxon>Granulicatella</taxon>
    </lineage>
</organism>
<comment type="caution">
    <text evidence="1">The sequence shown here is derived from an EMBL/GenBank/DDBJ whole genome shotgun (WGS) entry which is preliminary data.</text>
</comment>
<dbReference type="SUPFAM" id="SSF48371">
    <property type="entry name" value="ARM repeat"/>
    <property type="match status" value="1"/>
</dbReference>
<evidence type="ECO:0000313" key="2">
    <source>
        <dbReference type="Proteomes" id="UP001059480"/>
    </source>
</evidence>
<reference evidence="1" key="1">
    <citation type="submission" date="2022-07" db="EMBL/GenBank/DDBJ databases">
        <authorList>
            <person name="Jung M.-Y."/>
            <person name="Lee M."/>
        </authorList>
    </citation>
    <scope>NUCLEOTIDE SEQUENCE</scope>
    <source>
        <strain evidence="1">S8</strain>
    </source>
</reference>
<dbReference type="Gene3D" id="1.25.10.90">
    <property type="match status" value="1"/>
</dbReference>
<dbReference type="PANTHER" id="PTHR41291">
    <property type="entry name" value="DNA ALKYLATION REPAIR PROTEIN"/>
    <property type="match status" value="1"/>
</dbReference>
<gene>
    <name evidence="1" type="ORF">NPA36_03145</name>
</gene>